<keyword evidence="3" id="KW-0548">Nucleotidyltransferase</keyword>
<dbReference type="SUPFAM" id="SSF81301">
    <property type="entry name" value="Nucleotidyltransferase"/>
    <property type="match status" value="1"/>
</dbReference>
<comment type="cofactor">
    <cofactor evidence="1">
        <name>Mg(2+)</name>
        <dbReference type="ChEBI" id="CHEBI:18420"/>
    </cofactor>
</comment>
<keyword evidence="7" id="KW-0460">Magnesium</keyword>
<dbReference type="AlphaFoldDB" id="A0AAW3ZTJ8"/>
<keyword evidence="6" id="KW-0067">ATP-binding</keyword>
<name>A0AAW3ZTJ8_9BACT</name>
<dbReference type="CDD" id="cd05403">
    <property type="entry name" value="NT_KNTase_like"/>
    <property type="match status" value="1"/>
</dbReference>
<dbReference type="GO" id="GO:0016779">
    <property type="term" value="F:nucleotidyltransferase activity"/>
    <property type="evidence" value="ECO:0007669"/>
    <property type="project" value="UniProtKB-KW"/>
</dbReference>
<evidence type="ECO:0000256" key="1">
    <source>
        <dbReference type="ARBA" id="ARBA00001946"/>
    </source>
</evidence>
<dbReference type="InterPro" id="IPR052038">
    <property type="entry name" value="Type-VII_TA_antitoxin"/>
</dbReference>
<evidence type="ECO:0000313" key="9">
    <source>
        <dbReference type="EMBL" id="MBE3607857.1"/>
    </source>
</evidence>
<dbReference type="RefSeq" id="WP_170015877.1">
    <property type="nucleotide sequence ID" value="NZ_CP012545.1"/>
</dbReference>
<proteinExistence type="predicted"/>
<comment type="caution">
    <text evidence="9">The sequence shown here is derived from an EMBL/GenBank/DDBJ whole genome shotgun (WGS) entry which is preliminary data.</text>
</comment>
<evidence type="ECO:0000256" key="2">
    <source>
        <dbReference type="ARBA" id="ARBA00022679"/>
    </source>
</evidence>
<accession>A0AAW3ZTJ8</accession>
<dbReference type="InterPro" id="IPR043519">
    <property type="entry name" value="NT_sf"/>
</dbReference>
<evidence type="ECO:0000256" key="5">
    <source>
        <dbReference type="ARBA" id="ARBA00022741"/>
    </source>
</evidence>
<dbReference type="PANTHER" id="PTHR33571:SF14">
    <property type="entry name" value="PROTEIN ADENYLYLTRANSFERASE MJ0435-RELATED"/>
    <property type="match status" value="1"/>
</dbReference>
<dbReference type="PANTHER" id="PTHR33571">
    <property type="entry name" value="SSL8005 PROTEIN"/>
    <property type="match status" value="1"/>
</dbReference>
<evidence type="ECO:0000256" key="3">
    <source>
        <dbReference type="ARBA" id="ARBA00022695"/>
    </source>
</evidence>
<dbReference type="EMBL" id="LIWG01000003">
    <property type="protein sequence ID" value="MBE3607857.1"/>
    <property type="molecule type" value="Genomic_DNA"/>
</dbReference>
<dbReference type="Proteomes" id="UP000650616">
    <property type="component" value="Unassembled WGS sequence"/>
</dbReference>
<dbReference type="GO" id="GO:0005524">
    <property type="term" value="F:ATP binding"/>
    <property type="evidence" value="ECO:0007669"/>
    <property type="project" value="UniProtKB-KW"/>
</dbReference>
<evidence type="ECO:0000313" key="10">
    <source>
        <dbReference type="Proteomes" id="UP000650616"/>
    </source>
</evidence>
<reference evidence="9 10" key="1">
    <citation type="submission" date="2015-08" db="EMBL/GenBank/DDBJ databases">
        <title>Comparative genomics of the Campylobacter concisus group.</title>
        <authorList>
            <person name="Yee E."/>
            <person name="Chapman M.H."/>
            <person name="Huynh S."/>
            <person name="Bono J.L."/>
            <person name="On S.L."/>
            <person name="St Leger J."/>
            <person name="Foster G."/>
            <person name="Parker C.T."/>
            <person name="Miller W.G."/>
        </authorList>
    </citation>
    <scope>NUCLEOTIDE SEQUENCE [LARGE SCALE GENOMIC DNA]</scope>
    <source>
        <strain evidence="9 10">RM9337</strain>
    </source>
</reference>
<keyword evidence="10" id="KW-1185">Reference proteome</keyword>
<dbReference type="Gene3D" id="3.30.460.10">
    <property type="entry name" value="Beta Polymerase, domain 2"/>
    <property type="match status" value="1"/>
</dbReference>
<feature type="domain" description="Polymerase beta nucleotidyltransferase" evidence="8">
    <location>
        <begin position="14"/>
        <end position="92"/>
    </location>
</feature>
<evidence type="ECO:0000259" key="8">
    <source>
        <dbReference type="Pfam" id="PF18765"/>
    </source>
</evidence>
<gene>
    <name evidence="9" type="ORF">CCAL9337_03815</name>
</gene>
<keyword evidence="2" id="KW-0808">Transferase</keyword>
<dbReference type="Pfam" id="PF18765">
    <property type="entry name" value="Polbeta"/>
    <property type="match status" value="1"/>
</dbReference>
<evidence type="ECO:0000256" key="7">
    <source>
        <dbReference type="ARBA" id="ARBA00022842"/>
    </source>
</evidence>
<dbReference type="GO" id="GO:0046872">
    <property type="term" value="F:metal ion binding"/>
    <property type="evidence" value="ECO:0007669"/>
    <property type="project" value="UniProtKB-KW"/>
</dbReference>
<keyword evidence="5" id="KW-0547">Nucleotide-binding</keyword>
<protein>
    <submittedName>
        <fullName evidence="9">Nucleotidyltransferase domain-containing protein</fullName>
    </submittedName>
</protein>
<keyword evidence="4" id="KW-0479">Metal-binding</keyword>
<dbReference type="InterPro" id="IPR041633">
    <property type="entry name" value="Polbeta"/>
</dbReference>
<evidence type="ECO:0000256" key="4">
    <source>
        <dbReference type="ARBA" id="ARBA00022723"/>
    </source>
</evidence>
<organism evidence="9 10">
    <name type="scientific">Campylobacter californiensis</name>
    <dbReference type="NCBI Taxonomy" id="1032243"/>
    <lineage>
        <taxon>Bacteria</taxon>
        <taxon>Pseudomonadati</taxon>
        <taxon>Campylobacterota</taxon>
        <taxon>Epsilonproteobacteria</taxon>
        <taxon>Campylobacterales</taxon>
        <taxon>Campylobacteraceae</taxon>
        <taxon>Campylobacter</taxon>
    </lineage>
</organism>
<evidence type="ECO:0000256" key="6">
    <source>
        <dbReference type="ARBA" id="ARBA00022840"/>
    </source>
</evidence>
<sequence>MQTTKENILEYLKELKPTLAKDGIKKIGLFGSYAKDEVETNSDIDIVVLVNKQMLVKKGAFKTAGYFNALKDKISNKFNKSVDLCSIFSQENLDRNKDFFKGAIYV</sequence>